<dbReference type="SUPFAM" id="SSF53335">
    <property type="entry name" value="S-adenosyl-L-methionine-dependent methyltransferases"/>
    <property type="match status" value="1"/>
</dbReference>
<keyword evidence="3 6" id="KW-0808">Transferase</keyword>
<organism evidence="6 7">
    <name type="scientific">Escherichia coli</name>
    <dbReference type="NCBI Taxonomy" id="562"/>
    <lineage>
        <taxon>Bacteria</taxon>
        <taxon>Pseudomonadati</taxon>
        <taxon>Pseudomonadota</taxon>
        <taxon>Gammaproteobacteria</taxon>
        <taxon>Enterobacterales</taxon>
        <taxon>Enterobacteriaceae</taxon>
        <taxon>Escherichia</taxon>
    </lineage>
</organism>
<dbReference type="InterPro" id="IPR050723">
    <property type="entry name" value="CFA/CMAS"/>
</dbReference>
<protein>
    <submittedName>
        <fullName evidence="6">Cyclopropane-fatty-acyl-phospholipid synthase</fullName>
        <ecNumber evidence="6">2.1.1.79</ecNumber>
    </submittedName>
</protein>
<accession>A0A377K5V5</accession>
<evidence type="ECO:0000256" key="3">
    <source>
        <dbReference type="ARBA" id="ARBA00022679"/>
    </source>
</evidence>
<evidence type="ECO:0000313" key="6">
    <source>
        <dbReference type="EMBL" id="STP19802.1"/>
    </source>
</evidence>
<dbReference type="GO" id="GO:0032259">
    <property type="term" value="P:methylation"/>
    <property type="evidence" value="ECO:0007669"/>
    <property type="project" value="UniProtKB-KW"/>
</dbReference>
<dbReference type="GO" id="GO:0006629">
    <property type="term" value="P:lipid metabolic process"/>
    <property type="evidence" value="ECO:0007669"/>
    <property type="project" value="UniProtKB-KW"/>
</dbReference>
<keyword evidence="4" id="KW-0949">S-adenosyl-L-methionine</keyword>
<reference evidence="6 7" key="1">
    <citation type="submission" date="2018-06" db="EMBL/GenBank/DDBJ databases">
        <authorList>
            <consortium name="Pathogen Informatics"/>
            <person name="Doyle S."/>
        </authorList>
    </citation>
    <scope>NUCLEOTIDE SEQUENCE [LARGE SCALE GENOMIC DNA]</scope>
    <source>
        <strain evidence="6 7">NCTC9075</strain>
    </source>
</reference>
<dbReference type="Gene3D" id="3.40.50.150">
    <property type="entry name" value="Vaccinia Virus protein VP39"/>
    <property type="match status" value="1"/>
</dbReference>
<dbReference type="PANTHER" id="PTHR43667">
    <property type="entry name" value="CYCLOPROPANE-FATTY-ACYL-PHOSPHOLIPID SYNTHASE"/>
    <property type="match status" value="1"/>
</dbReference>
<comment type="similarity">
    <text evidence="1">Belongs to the CFA/CMAS family.</text>
</comment>
<dbReference type="EC" id="2.1.1.79" evidence="6"/>
<proteinExistence type="inferred from homology"/>
<keyword evidence="5" id="KW-0443">Lipid metabolism</keyword>
<dbReference type="AlphaFoldDB" id="A0A377K5V5"/>
<dbReference type="EMBL" id="UGEM01000004">
    <property type="protein sequence ID" value="STP19802.1"/>
    <property type="molecule type" value="Genomic_DNA"/>
</dbReference>
<sequence>MAQERCEGLDVTILLQDYRDLNDQFDRIVSVGMFEHVGPKNYDTYFAVVDRNLKPEGIFLLHTIGSKKNRSEC</sequence>
<dbReference type="Pfam" id="PF02353">
    <property type="entry name" value="CMAS"/>
    <property type="match status" value="1"/>
</dbReference>
<evidence type="ECO:0000256" key="4">
    <source>
        <dbReference type="ARBA" id="ARBA00022691"/>
    </source>
</evidence>
<dbReference type="InterPro" id="IPR029063">
    <property type="entry name" value="SAM-dependent_MTases_sf"/>
</dbReference>
<keyword evidence="2 6" id="KW-0489">Methyltransferase</keyword>
<evidence type="ECO:0000313" key="7">
    <source>
        <dbReference type="Proteomes" id="UP000254181"/>
    </source>
</evidence>
<evidence type="ECO:0000256" key="2">
    <source>
        <dbReference type="ARBA" id="ARBA00022603"/>
    </source>
</evidence>
<evidence type="ECO:0000256" key="1">
    <source>
        <dbReference type="ARBA" id="ARBA00010815"/>
    </source>
</evidence>
<name>A0A377K5V5_ECOLX</name>
<evidence type="ECO:0000256" key="5">
    <source>
        <dbReference type="ARBA" id="ARBA00023098"/>
    </source>
</evidence>
<dbReference type="PANTHER" id="PTHR43667:SF1">
    <property type="entry name" value="CYCLOPROPANE-FATTY-ACYL-PHOSPHOLIPID SYNTHASE"/>
    <property type="match status" value="1"/>
</dbReference>
<dbReference type="Proteomes" id="UP000254181">
    <property type="component" value="Unassembled WGS sequence"/>
</dbReference>
<gene>
    <name evidence="6" type="primary">cfa_2</name>
    <name evidence="6" type="ORF">NCTC9075_03237</name>
</gene>
<dbReference type="GO" id="GO:0008825">
    <property type="term" value="F:cyclopropane-fatty-acyl-phospholipid synthase activity"/>
    <property type="evidence" value="ECO:0007669"/>
    <property type="project" value="UniProtKB-EC"/>
</dbReference>